<dbReference type="PROSITE" id="PS50893">
    <property type="entry name" value="ABC_TRANSPORTER_2"/>
    <property type="match status" value="2"/>
</dbReference>
<dbReference type="CDD" id="cd03257">
    <property type="entry name" value="ABC_NikE_OppD_transporters"/>
    <property type="match status" value="2"/>
</dbReference>
<evidence type="ECO:0000256" key="4">
    <source>
        <dbReference type="ARBA" id="ARBA00022840"/>
    </source>
</evidence>
<keyword evidence="2" id="KW-0813">Transport</keyword>
<dbReference type="Pfam" id="PF00005">
    <property type="entry name" value="ABC_tran"/>
    <property type="match status" value="2"/>
</dbReference>
<evidence type="ECO:0000256" key="2">
    <source>
        <dbReference type="ARBA" id="ARBA00022448"/>
    </source>
</evidence>
<evidence type="ECO:0000259" key="5">
    <source>
        <dbReference type="PROSITE" id="PS50893"/>
    </source>
</evidence>
<comment type="similarity">
    <text evidence="1">Belongs to the ABC transporter superfamily.</text>
</comment>
<dbReference type="SUPFAM" id="SSF52540">
    <property type="entry name" value="P-loop containing nucleoside triphosphate hydrolases"/>
    <property type="match status" value="2"/>
</dbReference>
<dbReference type="PANTHER" id="PTHR43776">
    <property type="entry name" value="TRANSPORT ATP-BINDING PROTEIN"/>
    <property type="match status" value="1"/>
</dbReference>
<sequence>MTTVRESDGVRTDSALLSVRGLTVSYRSRAGRVEAARGVDLDIAAGEIVALVGESGSGKSSTAHAITGLLPPGGRVDAGRVTFGGRELTGLVDRELRALRGAQIGLVPQDPAVSLNPVRRVGTQVAEVLRIHRLASRSDARERAVELLDLVGLPDARTQARRHPHELSGGMRQRVLIAIAMAAGPRLIVADEPTSALDVTVQQGILDHFQFLARDTGTAVLLVTHDLGVAADRADRIAVMADGRIVEQGPTAQILTAPAAARTRRLLDATPRWDVRPALKPVSPAADDVTPLLEVEHLTKDFPLPRSGTGPRTVRAVDDVALTLRRGETLALVGESGSGKTTTARLILRLLAPTAGRIRVDGDDVTEATGGRLRALRRRIQLIHQNPYASLDPRQDIADIVAEPLRAFRVGDRASRAGRVRDLLDRVALPSDAGARRPAELSGGQRQRVAIARALALSPELVICDEPVSALDVAVQAQILDLLTTLQGETGVAYLFVSHDLAVVRRIAHRVAVLRSGRLVESGPTGDVFAAPSHPYTRALLDAVPGRARTP</sequence>
<dbReference type="InterPro" id="IPR017871">
    <property type="entry name" value="ABC_transporter-like_CS"/>
</dbReference>
<dbReference type="Pfam" id="PF08352">
    <property type="entry name" value="oligo_HPY"/>
    <property type="match status" value="1"/>
</dbReference>
<keyword evidence="7" id="KW-1185">Reference proteome</keyword>
<dbReference type="PROSITE" id="PS00211">
    <property type="entry name" value="ABC_TRANSPORTER_1"/>
    <property type="match status" value="2"/>
</dbReference>
<protein>
    <submittedName>
        <fullName evidence="6">ABC transporter ATP-binding protein</fullName>
    </submittedName>
</protein>
<dbReference type="InterPro" id="IPR003439">
    <property type="entry name" value="ABC_transporter-like_ATP-bd"/>
</dbReference>
<dbReference type="GO" id="GO:0005524">
    <property type="term" value="F:ATP binding"/>
    <property type="evidence" value="ECO:0007669"/>
    <property type="project" value="UniProtKB-KW"/>
</dbReference>
<evidence type="ECO:0000256" key="1">
    <source>
        <dbReference type="ARBA" id="ARBA00005417"/>
    </source>
</evidence>
<dbReference type="RefSeq" id="WP_326015189.1">
    <property type="nucleotide sequence ID" value="NZ_JAOZYC010000057.1"/>
</dbReference>
<keyword evidence="4 6" id="KW-0067">ATP-binding</keyword>
<feature type="domain" description="ABC transporter" evidence="5">
    <location>
        <begin position="293"/>
        <end position="541"/>
    </location>
</feature>
<evidence type="ECO:0000313" key="6">
    <source>
        <dbReference type="EMBL" id="MEB8337518.1"/>
    </source>
</evidence>
<dbReference type="InterPro" id="IPR003593">
    <property type="entry name" value="AAA+_ATPase"/>
</dbReference>
<dbReference type="InterPro" id="IPR027417">
    <property type="entry name" value="P-loop_NTPase"/>
</dbReference>
<name>A0ABU6F0K1_9ACTN</name>
<dbReference type="NCBIfam" id="NF007739">
    <property type="entry name" value="PRK10419.1"/>
    <property type="match status" value="2"/>
</dbReference>
<dbReference type="Gene3D" id="3.40.50.300">
    <property type="entry name" value="P-loop containing nucleotide triphosphate hydrolases"/>
    <property type="match status" value="2"/>
</dbReference>
<dbReference type="InterPro" id="IPR050319">
    <property type="entry name" value="ABC_transp_ATP-bind"/>
</dbReference>
<keyword evidence="3" id="KW-0547">Nucleotide-binding</keyword>
<accession>A0ABU6F0K1</accession>
<dbReference type="EMBL" id="JAOZYC010000057">
    <property type="protein sequence ID" value="MEB8337518.1"/>
    <property type="molecule type" value="Genomic_DNA"/>
</dbReference>
<dbReference type="SMART" id="SM00382">
    <property type="entry name" value="AAA"/>
    <property type="match status" value="2"/>
</dbReference>
<dbReference type="NCBIfam" id="NF008453">
    <property type="entry name" value="PRK11308.1"/>
    <property type="match status" value="2"/>
</dbReference>
<proteinExistence type="inferred from homology"/>
<comment type="caution">
    <text evidence="6">The sequence shown here is derived from an EMBL/GenBank/DDBJ whole genome shotgun (WGS) entry which is preliminary data.</text>
</comment>
<reference evidence="6 7" key="1">
    <citation type="submission" date="2022-10" db="EMBL/GenBank/DDBJ databases">
        <authorList>
            <person name="Xie J."/>
            <person name="Shen N."/>
        </authorList>
    </citation>
    <scope>NUCLEOTIDE SEQUENCE [LARGE SCALE GENOMIC DNA]</scope>
    <source>
        <strain evidence="6 7">YIM65594</strain>
    </source>
</reference>
<gene>
    <name evidence="6" type="ORF">OKJ99_08330</name>
</gene>
<evidence type="ECO:0000256" key="3">
    <source>
        <dbReference type="ARBA" id="ARBA00022741"/>
    </source>
</evidence>
<dbReference type="Proteomes" id="UP001354931">
    <property type="component" value="Unassembled WGS sequence"/>
</dbReference>
<organism evidence="6 7">
    <name type="scientific">Streptomyces endophyticus</name>
    <dbReference type="NCBI Taxonomy" id="714166"/>
    <lineage>
        <taxon>Bacteria</taxon>
        <taxon>Bacillati</taxon>
        <taxon>Actinomycetota</taxon>
        <taxon>Actinomycetes</taxon>
        <taxon>Kitasatosporales</taxon>
        <taxon>Streptomycetaceae</taxon>
        <taxon>Streptomyces</taxon>
    </lineage>
</organism>
<dbReference type="PANTHER" id="PTHR43776:SF7">
    <property type="entry name" value="D,D-DIPEPTIDE TRANSPORT ATP-BINDING PROTEIN DDPF-RELATED"/>
    <property type="match status" value="1"/>
</dbReference>
<feature type="domain" description="ABC transporter" evidence="5">
    <location>
        <begin position="19"/>
        <end position="267"/>
    </location>
</feature>
<evidence type="ECO:0000313" key="7">
    <source>
        <dbReference type="Proteomes" id="UP001354931"/>
    </source>
</evidence>
<dbReference type="InterPro" id="IPR013563">
    <property type="entry name" value="Oligopep_ABC_C"/>
</dbReference>